<dbReference type="AlphaFoldDB" id="A0A6I9Y4Z5"/>
<evidence type="ECO:0000259" key="4">
    <source>
        <dbReference type="PROSITE" id="PS51710"/>
    </source>
</evidence>
<gene>
    <name evidence="6" type="primary">LOC106541702</name>
</gene>
<evidence type="ECO:0000256" key="2">
    <source>
        <dbReference type="ARBA" id="ARBA00023134"/>
    </source>
</evidence>
<dbReference type="InterPro" id="IPR006073">
    <property type="entry name" value="GTP-bd"/>
</dbReference>
<proteinExistence type="predicted"/>
<evidence type="ECO:0000313" key="6">
    <source>
        <dbReference type="RefSeq" id="XP_013912695.1"/>
    </source>
</evidence>
<reference evidence="6" key="1">
    <citation type="submission" date="2025-08" db="UniProtKB">
        <authorList>
            <consortium name="RefSeq"/>
        </authorList>
    </citation>
    <scope>IDENTIFICATION</scope>
</reference>
<dbReference type="InterPro" id="IPR045001">
    <property type="entry name" value="DRG"/>
</dbReference>
<dbReference type="PANTHER" id="PTHR43127">
    <property type="entry name" value="DEVELOPMENTALLY-REGULATED GTP-BINDING PROTEIN 2"/>
    <property type="match status" value="1"/>
</dbReference>
<accession>A0A6I9Y4Z5</accession>
<dbReference type="CDD" id="cd01896">
    <property type="entry name" value="DRG"/>
    <property type="match status" value="1"/>
</dbReference>
<dbReference type="PROSITE" id="PS00905">
    <property type="entry name" value="GTP1_OBG"/>
    <property type="match status" value="1"/>
</dbReference>
<dbReference type="InterPro" id="IPR031167">
    <property type="entry name" value="G_OBG"/>
</dbReference>
<dbReference type="KEGG" id="tsr:106541702"/>
<dbReference type="RefSeq" id="XP_013912695.1">
    <property type="nucleotide sequence ID" value="XM_014057220.1"/>
</dbReference>
<keyword evidence="1" id="KW-0547">Nucleotide-binding</keyword>
<dbReference type="Pfam" id="PF01926">
    <property type="entry name" value="MMR_HSR1"/>
    <property type="match status" value="1"/>
</dbReference>
<dbReference type="NCBIfam" id="TIGR00231">
    <property type="entry name" value="small_GTP"/>
    <property type="match status" value="1"/>
</dbReference>
<dbReference type="InterPro" id="IPR027417">
    <property type="entry name" value="P-loop_NTPase"/>
</dbReference>
<feature type="compositionally biased region" description="Polar residues" evidence="3">
    <location>
        <begin position="131"/>
        <end position="142"/>
    </location>
</feature>
<dbReference type="Gene3D" id="3.40.50.300">
    <property type="entry name" value="P-loop containing nucleotide triphosphate hydrolases"/>
    <property type="match status" value="1"/>
</dbReference>
<evidence type="ECO:0000256" key="3">
    <source>
        <dbReference type="SAM" id="MobiDB-lite"/>
    </source>
</evidence>
<evidence type="ECO:0000256" key="1">
    <source>
        <dbReference type="ARBA" id="ARBA00022741"/>
    </source>
</evidence>
<organism evidence="5 6">
    <name type="scientific">Thamnophis sirtalis</name>
    <dbReference type="NCBI Taxonomy" id="35019"/>
    <lineage>
        <taxon>Eukaryota</taxon>
        <taxon>Metazoa</taxon>
        <taxon>Chordata</taxon>
        <taxon>Craniata</taxon>
        <taxon>Vertebrata</taxon>
        <taxon>Euteleostomi</taxon>
        <taxon>Lepidosauria</taxon>
        <taxon>Squamata</taxon>
        <taxon>Bifurcata</taxon>
        <taxon>Unidentata</taxon>
        <taxon>Episquamata</taxon>
        <taxon>Toxicofera</taxon>
        <taxon>Serpentes</taxon>
        <taxon>Colubroidea</taxon>
        <taxon>Colubridae</taxon>
        <taxon>Natricinae</taxon>
        <taxon>Thamnophis</taxon>
    </lineage>
</organism>
<feature type="domain" description="OBG-type G" evidence="4">
    <location>
        <begin position="363"/>
        <end position="588"/>
    </location>
</feature>
<dbReference type="InterPro" id="IPR006074">
    <property type="entry name" value="GTP1-OBG_CS"/>
</dbReference>
<dbReference type="GO" id="GO:0003924">
    <property type="term" value="F:GTPase activity"/>
    <property type="evidence" value="ECO:0007669"/>
    <property type="project" value="InterPro"/>
</dbReference>
<dbReference type="Proteomes" id="UP000504617">
    <property type="component" value="Unplaced"/>
</dbReference>
<evidence type="ECO:0000313" key="5">
    <source>
        <dbReference type="Proteomes" id="UP000504617"/>
    </source>
</evidence>
<dbReference type="FunFam" id="3.40.50.300:FF:000740">
    <property type="entry name" value="Putative GTP-binding protein 1"/>
    <property type="match status" value="1"/>
</dbReference>
<sequence length="600" mass="67032">MGATRSSRNGFDLPQSPLQSPSRRKDFLQRIGQPLAGMVQPASSVQFLPGERRRHLEEENPYLAEFGPEEAQAFSRQPFPQHSPAAVASMKQKTEARSVRSSKEARKLSGGHFSCTVPGDHRGSLRRPNLSPMSQRTVSFQRPYTLEEEGSPSARPPSVRSQYNKPRRPDFAHGPPELLEHDVEGGIGRYAVVMPQVQPMGPWRRSRRQNQPWSEYHTVSVREMPNGWASEKLFQQPPAESFRAQGAHRGGGRGRGNGVFWYLTRGASGPKREYGETSQNWQCKESPVTQMKQIVQTPHGRFGSFVTCLFFLCHPHPTPPPATEYHLGLLKAKLAKYRAQLLEPSKSAAAKGEGFDVMKSGDARVALIGFPSVGKSTFLSLMTSTASEAASYEFTTLTCIPGVIEYKGANIQLLDLPGIIEGAAQGKGRGRQVIAVARTSDVVIMMLDATKGEVQRALLEKELETVGIRLNKEKPNIYFKPKKGGGISFNSTVTLTQCSEKLVQLILHEYKIFNAEVLFREDCSADEFIDVIVGNRVYMPCLYVYNKIDQISMEEVDRLARRPHSVVISCGMKLNLEYLLETLWEYLALTCIYTKKRGRE</sequence>
<feature type="compositionally biased region" description="Basic and acidic residues" evidence="3">
    <location>
        <begin position="92"/>
        <end position="107"/>
    </location>
</feature>
<dbReference type="Gene3D" id="6.10.140.1070">
    <property type="match status" value="1"/>
</dbReference>
<dbReference type="OrthoDB" id="1708588at2759"/>
<dbReference type="InterPro" id="IPR005225">
    <property type="entry name" value="Small_GTP-bd"/>
</dbReference>
<name>A0A6I9Y4Z5_9SAUR</name>
<keyword evidence="2" id="KW-0342">GTP-binding</keyword>
<dbReference type="Pfam" id="PF16897">
    <property type="entry name" value="MMR_HSR1_Xtn"/>
    <property type="match status" value="1"/>
</dbReference>
<dbReference type="SUPFAM" id="SSF52540">
    <property type="entry name" value="P-loop containing nucleoside triphosphate hydrolases"/>
    <property type="match status" value="1"/>
</dbReference>
<keyword evidence="5" id="KW-1185">Reference proteome</keyword>
<feature type="region of interest" description="Disordered" evidence="3">
    <location>
        <begin position="75"/>
        <end position="180"/>
    </location>
</feature>
<dbReference type="GO" id="GO:0005525">
    <property type="term" value="F:GTP binding"/>
    <property type="evidence" value="ECO:0007669"/>
    <property type="project" value="UniProtKB-KW"/>
</dbReference>
<dbReference type="PROSITE" id="PS51710">
    <property type="entry name" value="G_OBG"/>
    <property type="match status" value="1"/>
</dbReference>
<protein>
    <submittedName>
        <fullName evidence="6">Uncharacterized protein LOC106541702</fullName>
    </submittedName>
</protein>
<dbReference type="GeneID" id="106541702"/>
<dbReference type="InterPro" id="IPR031662">
    <property type="entry name" value="GTP-binding_2"/>
</dbReference>
<dbReference type="PRINTS" id="PR00326">
    <property type="entry name" value="GTP1OBG"/>
</dbReference>
<feature type="region of interest" description="Disordered" evidence="3">
    <location>
        <begin position="1"/>
        <end position="25"/>
    </location>
</feature>